<sequence length="365" mass="39718">MAALALAALLLATAGTVWFLWHQLDSNIHTDTGVEAELRKYMKERPDPSRTGAENVLIIGTDRRSGSDGSYGRDTGTARSDTVILMHLAAGRRSVTAVSIPRDLMVRVPRCTRPDGSRTTAGLAQFNWAFSWGGTACTIRTVEQLTGVRIDHHVTVDFTGFKKMVDAVGGVEVCTPYPIHDKEARLDLPAGRQMLDGEKALGYVRARHGFGDGSDTERMDRQQAFLASLLRKTESEGVLLDPAKLYPVLDAATSSLSTDPGLNSMSKLYDLVSGVQDIPMRRVRFLTVPREPYPYDVNRDQLVQPQAAVLFAALRDDRQVAVQSLGPGLRPPASSPPVTSPPPGGADPTYRGTTADHDICHESNR</sequence>
<evidence type="ECO:0000259" key="3">
    <source>
        <dbReference type="Pfam" id="PF03816"/>
    </source>
</evidence>
<organism evidence="4 5">
    <name type="scientific">Streptomyces humicola</name>
    <dbReference type="NCBI Taxonomy" id="2953240"/>
    <lineage>
        <taxon>Bacteria</taxon>
        <taxon>Bacillati</taxon>
        <taxon>Actinomycetota</taxon>
        <taxon>Actinomycetes</taxon>
        <taxon>Kitasatosporales</taxon>
        <taxon>Streptomycetaceae</taxon>
        <taxon>Streptomyces</taxon>
    </lineage>
</organism>
<evidence type="ECO:0000256" key="2">
    <source>
        <dbReference type="SAM" id="MobiDB-lite"/>
    </source>
</evidence>
<accession>A0ABT1Q539</accession>
<name>A0ABT1Q539_9ACTN</name>
<evidence type="ECO:0000313" key="4">
    <source>
        <dbReference type="EMBL" id="MCQ4085031.1"/>
    </source>
</evidence>
<protein>
    <submittedName>
        <fullName evidence="4">LCP family protein</fullName>
    </submittedName>
</protein>
<evidence type="ECO:0000256" key="1">
    <source>
        <dbReference type="ARBA" id="ARBA00006068"/>
    </source>
</evidence>
<feature type="region of interest" description="Disordered" evidence="2">
    <location>
        <begin position="324"/>
        <end position="365"/>
    </location>
</feature>
<comment type="caution">
    <text evidence="4">The sequence shown here is derived from an EMBL/GenBank/DDBJ whole genome shotgun (WGS) entry which is preliminary data.</text>
</comment>
<gene>
    <name evidence="4" type="ORF">NGB36_31840</name>
</gene>
<reference evidence="4" key="1">
    <citation type="submission" date="2022-06" db="EMBL/GenBank/DDBJ databases">
        <title>Draft genome sequence of Streptomyces sp. RB6PN25 isolated from peat swamp forest in Thailand.</title>
        <authorList>
            <person name="Duangmal K."/>
            <person name="Klaysubun C."/>
        </authorList>
    </citation>
    <scope>NUCLEOTIDE SEQUENCE</scope>
    <source>
        <strain evidence="4">RB6PN25</strain>
    </source>
</reference>
<comment type="similarity">
    <text evidence="1">Belongs to the LytR/CpsA/Psr (LCP) family.</text>
</comment>
<dbReference type="Gene3D" id="3.40.630.190">
    <property type="entry name" value="LCP protein"/>
    <property type="match status" value="1"/>
</dbReference>
<dbReference type="Pfam" id="PF03816">
    <property type="entry name" value="LytR_cpsA_psr"/>
    <property type="match status" value="1"/>
</dbReference>
<feature type="domain" description="Cell envelope-related transcriptional attenuator" evidence="3">
    <location>
        <begin position="79"/>
        <end position="234"/>
    </location>
</feature>
<keyword evidence="5" id="KW-1185">Reference proteome</keyword>
<dbReference type="NCBIfam" id="TIGR00350">
    <property type="entry name" value="lytR_cpsA_psr"/>
    <property type="match status" value="1"/>
</dbReference>
<feature type="compositionally biased region" description="Pro residues" evidence="2">
    <location>
        <begin position="329"/>
        <end position="345"/>
    </location>
</feature>
<evidence type="ECO:0000313" key="5">
    <source>
        <dbReference type="Proteomes" id="UP001057702"/>
    </source>
</evidence>
<dbReference type="PANTHER" id="PTHR33392:SF6">
    <property type="entry name" value="POLYISOPRENYL-TEICHOIC ACID--PEPTIDOGLYCAN TEICHOIC ACID TRANSFERASE TAGU"/>
    <property type="match status" value="1"/>
</dbReference>
<dbReference type="InterPro" id="IPR004474">
    <property type="entry name" value="LytR_CpsA_psr"/>
</dbReference>
<dbReference type="EMBL" id="JANFNG010000049">
    <property type="protein sequence ID" value="MCQ4085031.1"/>
    <property type="molecule type" value="Genomic_DNA"/>
</dbReference>
<dbReference type="Proteomes" id="UP001057702">
    <property type="component" value="Unassembled WGS sequence"/>
</dbReference>
<proteinExistence type="inferred from homology"/>
<feature type="compositionally biased region" description="Basic and acidic residues" evidence="2">
    <location>
        <begin position="354"/>
        <end position="365"/>
    </location>
</feature>
<dbReference type="InterPro" id="IPR050922">
    <property type="entry name" value="LytR/CpsA/Psr_CW_biosynth"/>
</dbReference>
<dbReference type="PANTHER" id="PTHR33392">
    <property type="entry name" value="POLYISOPRENYL-TEICHOIC ACID--PEPTIDOGLYCAN TEICHOIC ACID TRANSFERASE TAGU"/>
    <property type="match status" value="1"/>
</dbReference>